<feature type="domain" description="Saccharopine dehydrogenase NADP binding" evidence="1">
    <location>
        <begin position="9"/>
        <end position="130"/>
    </location>
</feature>
<accession>A0A366DBP5</accession>
<proteinExistence type="predicted"/>
<organism evidence="2 3">
    <name type="scientific">Nocardia puris</name>
    <dbReference type="NCBI Taxonomy" id="208602"/>
    <lineage>
        <taxon>Bacteria</taxon>
        <taxon>Bacillati</taxon>
        <taxon>Actinomycetota</taxon>
        <taxon>Actinomycetes</taxon>
        <taxon>Mycobacteriales</taxon>
        <taxon>Nocardiaceae</taxon>
        <taxon>Nocardia</taxon>
    </lineage>
</organism>
<dbReference type="InterPro" id="IPR036291">
    <property type="entry name" value="NAD(P)-bd_dom_sf"/>
</dbReference>
<evidence type="ECO:0000259" key="1">
    <source>
        <dbReference type="Pfam" id="PF03435"/>
    </source>
</evidence>
<dbReference type="InterPro" id="IPR005097">
    <property type="entry name" value="Sacchrp_dh_NADP-bd"/>
</dbReference>
<dbReference type="Proteomes" id="UP000252586">
    <property type="component" value="Unassembled WGS sequence"/>
</dbReference>
<dbReference type="OrthoDB" id="4420885at2"/>
<sequence length="345" mass="35893">MTTQNPTIAVYGPTGHTGGYILADLHRRGATPILVGRSESRLRQAAHAAGLTDPDIRVATLDDHRALLTAFTGADAVISSLSAYVDNGAPVVRAAIEAGAHYTDLSGEQVFLRQVLDESPAAEAAGVTLVPGATDNNVPADLLAHLVARRLDGPADLVISHHSKSGGNGSKGSAATVFASLDWFRTGGWHYADGALSTGPSDRTELTLPGAESPIPVGKFPQPPVVTVPRHSEVASVTGVLSSAILATLGSFTEELIAQLPDAPDADLRYDVIVDAHGPDRTVRGVFSGLDSYRDTALLAVEIAVRLARSGAKPGALAPAELVDPAAFLDSLATYGLSWRIEEPR</sequence>
<keyword evidence="3" id="KW-1185">Reference proteome</keyword>
<dbReference type="PANTHER" id="PTHR43781:SF1">
    <property type="entry name" value="SACCHAROPINE DEHYDROGENASE"/>
    <property type="match status" value="1"/>
</dbReference>
<comment type="caution">
    <text evidence="2">The sequence shown here is derived from an EMBL/GenBank/DDBJ whole genome shotgun (WGS) entry which is preliminary data.</text>
</comment>
<dbReference type="SUPFAM" id="SSF51735">
    <property type="entry name" value="NAD(P)-binding Rossmann-fold domains"/>
    <property type="match status" value="1"/>
</dbReference>
<dbReference type="EMBL" id="QNRE01000011">
    <property type="protein sequence ID" value="RBO87453.1"/>
    <property type="molecule type" value="Genomic_DNA"/>
</dbReference>
<protein>
    <submittedName>
        <fullName evidence="2">Short subunit dehydrogenase-like uncharacterized protein</fullName>
    </submittedName>
</protein>
<gene>
    <name evidence="2" type="ORF">DFR74_111159</name>
</gene>
<dbReference type="AlphaFoldDB" id="A0A366DBP5"/>
<reference evidence="2 3" key="1">
    <citation type="submission" date="2018-06" db="EMBL/GenBank/DDBJ databases">
        <title>Genomic Encyclopedia of Type Strains, Phase IV (KMG-IV): sequencing the most valuable type-strain genomes for metagenomic binning, comparative biology and taxonomic classification.</title>
        <authorList>
            <person name="Goeker M."/>
        </authorList>
    </citation>
    <scope>NUCLEOTIDE SEQUENCE [LARGE SCALE GENOMIC DNA]</scope>
    <source>
        <strain evidence="2 3">DSM 44599</strain>
    </source>
</reference>
<dbReference type="Gene3D" id="3.40.50.720">
    <property type="entry name" value="NAD(P)-binding Rossmann-like Domain"/>
    <property type="match status" value="1"/>
</dbReference>
<dbReference type="Pfam" id="PF03435">
    <property type="entry name" value="Sacchrp_dh_NADP"/>
    <property type="match status" value="1"/>
</dbReference>
<name>A0A366DBP5_9NOCA</name>
<dbReference type="STRING" id="1210090.GCA_001613185_01504"/>
<evidence type="ECO:0000313" key="3">
    <source>
        <dbReference type="Proteomes" id="UP000252586"/>
    </source>
</evidence>
<dbReference type="RefSeq" id="WP_067505416.1">
    <property type="nucleotide sequence ID" value="NZ_QNRE01000011.1"/>
</dbReference>
<dbReference type="PANTHER" id="PTHR43781">
    <property type="entry name" value="SACCHAROPINE DEHYDROGENASE"/>
    <property type="match status" value="1"/>
</dbReference>
<evidence type="ECO:0000313" key="2">
    <source>
        <dbReference type="EMBL" id="RBO87453.1"/>
    </source>
</evidence>